<reference evidence="12 13" key="1">
    <citation type="journal article" date="2008" name="Nature">
        <title>The Trichoplax genome and the nature of placozoans.</title>
        <authorList>
            <person name="Srivastava M."/>
            <person name="Begovic E."/>
            <person name="Chapman J."/>
            <person name="Putnam N.H."/>
            <person name="Hellsten U."/>
            <person name="Kawashima T."/>
            <person name="Kuo A."/>
            <person name="Mitros T."/>
            <person name="Salamov A."/>
            <person name="Carpenter M.L."/>
            <person name="Signorovitch A.Y."/>
            <person name="Moreno M.A."/>
            <person name="Kamm K."/>
            <person name="Grimwood J."/>
            <person name="Schmutz J."/>
            <person name="Shapiro H."/>
            <person name="Grigoriev I.V."/>
            <person name="Buss L.W."/>
            <person name="Schierwater B."/>
            <person name="Dellaporta S.L."/>
            <person name="Rokhsar D.S."/>
        </authorList>
    </citation>
    <scope>NUCLEOTIDE SEQUENCE [LARGE SCALE GENOMIC DNA]</scope>
    <source>
        <strain evidence="12 13">Grell-BS-1999</strain>
    </source>
</reference>
<evidence type="ECO:0000256" key="5">
    <source>
        <dbReference type="ARBA" id="ARBA00022784"/>
    </source>
</evidence>
<evidence type="ECO:0000256" key="2">
    <source>
        <dbReference type="ARBA" id="ARBA00006622"/>
    </source>
</evidence>
<proteinExistence type="inferred from homology"/>
<dbReference type="PhylomeDB" id="B3RIN9"/>
<dbReference type="FunFam" id="2.60.120.10:FF:000045">
    <property type="entry name" value="Cysteine dioxygenase 1"/>
    <property type="match status" value="1"/>
</dbReference>
<dbReference type="UniPathway" id="UPA00012">
    <property type="reaction ID" value="UER00537"/>
</dbReference>
<keyword evidence="13" id="KW-1185">Reference proteome</keyword>
<protein>
    <recommendedName>
        <fullName evidence="3 11">Cysteine dioxygenase</fullName>
        <ecNumber evidence="3 11">1.13.11.20</ecNumber>
    </recommendedName>
</protein>
<keyword evidence="7 11" id="KW-0560">Oxidoreductase</keyword>
<evidence type="ECO:0000256" key="6">
    <source>
        <dbReference type="ARBA" id="ARBA00022964"/>
    </source>
</evidence>
<evidence type="ECO:0000256" key="8">
    <source>
        <dbReference type="ARBA" id="ARBA00023004"/>
    </source>
</evidence>
<dbReference type="GO" id="GO:0017172">
    <property type="term" value="F:cysteine dioxygenase activity"/>
    <property type="evidence" value="ECO:0000318"/>
    <property type="project" value="GO_Central"/>
</dbReference>
<keyword evidence="4 10" id="KW-0479">Metal-binding</keyword>
<evidence type="ECO:0000256" key="3">
    <source>
        <dbReference type="ARBA" id="ARBA00013133"/>
    </source>
</evidence>
<dbReference type="EMBL" id="DS985241">
    <property type="protein sequence ID" value="EDV29752.1"/>
    <property type="molecule type" value="Genomic_DNA"/>
</dbReference>
<evidence type="ECO:0000256" key="1">
    <source>
        <dbReference type="ARBA" id="ARBA00004759"/>
    </source>
</evidence>
<dbReference type="HOGENOM" id="CLU_079443_1_1_1"/>
<feature type="binding site" evidence="10">
    <location>
        <position position="80"/>
    </location>
    <ligand>
        <name>Fe cation</name>
        <dbReference type="ChEBI" id="CHEBI:24875"/>
        <note>catalytic</note>
    </ligand>
</feature>
<dbReference type="GO" id="GO:0019448">
    <property type="term" value="P:L-cysteine catabolic process"/>
    <property type="evidence" value="ECO:0000318"/>
    <property type="project" value="GO_Central"/>
</dbReference>
<dbReference type="PANTHER" id="PTHR12918">
    <property type="entry name" value="CYSTEINE DIOXYGENASE"/>
    <property type="match status" value="1"/>
</dbReference>
<feature type="binding site" evidence="10">
    <location>
        <position position="78"/>
    </location>
    <ligand>
        <name>Fe cation</name>
        <dbReference type="ChEBI" id="CHEBI:24875"/>
        <note>catalytic</note>
    </ligand>
</feature>
<dbReference type="PANTHER" id="PTHR12918:SF1">
    <property type="entry name" value="CYSTEINE DIOXYGENASE TYPE 1"/>
    <property type="match status" value="1"/>
</dbReference>
<dbReference type="FunCoup" id="B3RIN9">
    <property type="interactions" value="150"/>
</dbReference>
<gene>
    <name evidence="12" type="ORF">TRIADDRAFT_49766</name>
</gene>
<name>B3RIN9_TRIAD</name>
<keyword evidence="8 10" id="KW-0408">Iron</keyword>
<dbReference type="Gene3D" id="2.60.120.10">
    <property type="entry name" value="Jelly Rolls"/>
    <property type="match status" value="1"/>
</dbReference>
<dbReference type="STRING" id="10228.B3RIN9"/>
<feature type="cross-link" description="3'-(S-cysteinyl)-tyrosine (Cys-Tyr)" evidence="9">
    <location>
        <begin position="85"/>
        <end position="150"/>
    </location>
</feature>
<dbReference type="GeneID" id="6749434"/>
<dbReference type="RefSeq" id="XP_002108954.1">
    <property type="nucleotide sequence ID" value="XM_002108918.1"/>
</dbReference>
<dbReference type="CTD" id="6749434"/>
<dbReference type="SUPFAM" id="SSF51182">
    <property type="entry name" value="RmlC-like cupins"/>
    <property type="match status" value="1"/>
</dbReference>
<evidence type="ECO:0000256" key="9">
    <source>
        <dbReference type="PIRSR" id="PIRSR610300-50"/>
    </source>
</evidence>
<evidence type="ECO:0000313" key="13">
    <source>
        <dbReference type="Proteomes" id="UP000009022"/>
    </source>
</evidence>
<evidence type="ECO:0000256" key="4">
    <source>
        <dbReference type="ARBA" id="ARBA00022723"/>
    </source>
</evidence>
<dbReference type="InParanoid" id="B3RIN9"/>
<dbReference type="OrthoDB" id="543511at2759"/>
<sequence length="180" mass="20836">MGEDFATDLDGLIQQLRRIFDEDQVDVDQVIKLLGSYKSNPEDWMKFTKYTRNLVDRGNGKYNLMMLCWGEGQGSGIHDHANSHCFVKMLDGGLKEVMLEWPEGEIEQPMTVKDVNIYKKDQVAYINDSMGLHRMENESHSKHAVSLHLYCPPFGECYNFDERTGHKRKCCVVFHSCHDK</sequence>
<accession>B3RIN9</accession>
<dbReference type="InterPro" id="IPR011051">
    <property type="entry name" value="RmlC_Cupin_sf"/>
</dbReference>
<dbReference type="GO" id="GO:0008198">
    <property type="term" value="F:ferrous iron binding"/>
    <property type="evidence" value="ECO:0000318"/>
    <property type="project" value="GO_Central"/>
</dbReference>
<dbReference type="KEGG" id="tad:TRIADDRAFT_49766"/>
<dbReference type="Proteomes" id="UP000009022">
    <property type="component" value="Unassembled WGS sequence"/>
</dbReference>
<dbReference type="InterPro" id="IPR014710">
    <property type="entry name" value="RmlC-like_jellyroll"/>
</dbReference>
<dbReference type="OMA" id="CIMKVLA"/>
<dbReference type="EC" id="1.13.11.20" evidence="3 11"/>
<organism evidence="12 13">
    <name type="scientific">Trichoplax adhaerens</name>
    <name type="common">Trichoplax reptans</name>
    <dbReference type="NCBI Taxonomy" id="10228"/>
    <lineage>
        <taxon>Eukaryota</taxon>
        <taxon>Metazoa</taxon>
        <taxon>Placozoa</taxon>
        <taxon>Uniplacotomia</taxon>
        <taxon>Trichoplacea</taxon>
        <taxon>Trichoplacidae</taxon>
        <taxon>Trichoplax</taxon>
    </lineage>
</organism>
<feature type="binding site" evidence="10">
    <location>
        <position position="133"/>
    </location>
    <ligand>
        <name>Fe cation</name>
        <dbReference type="ChEBI" id="CHEBI:24875"/>
        <note>catalytic</note>
    </ligand>
</feature>
<comment type="similarity">
    <text evidence="2 11">Belongs to the cysteine dioxygenase family.</text>
</comment>
<evidence type="ECO:0000256" key="10">
    <source>
        <dbReference type="PIRSR" id="PIRSR610300-51"/>
    </source>
</evidence>
<keyword evidence="6 11" id="KW-0223">Dioxygenase</keyword>
<evidence type="ECO:0000313" key="12">
    <source>
        <dbReference type="EMBL" id="EDV29752.1"/>
    </source>
</evidence>
<comment type="cofactor">
    <cofactor evidence="11">
        <name>Fe cation</name>
        <dbReference type="ChEBI" id="CHEBI:24875"/>
    </cofactor>
    <text evidence="11">Binds 1 Fe cation per subunit.</text>
</comment>
<keyword evidence="5 9" id="KW-0883">Thioether bond</keyword>
<dbReference type="Pfam" id="PF05995">
    <property type="entry name" value="CDO_I"/>
    <property type="match status" value="1"/>
</dbReference>
<comment type="catalytic activity">
    <reaction evidence="11">
        <text>L-cysteine + O2 = 3-sulfino-L-alanine + H(+)</text>
        <dbReference type="Rhea" id="RHEA:20441"/>
        <dbReference type="ChEBI" id="CHEBI:15378"/>
        <dbReference type="ChEBI" id="CHEBI:15379"/>
        <dbReference type="ChEBI" id="CHEBI:35235"/>
        <dbReference type="ChEBI" id="CHEBI:61085"/>
        <dbReference type="EC" id="1.13.11.20"/>
    </reaction>
</comment>
<dbReference type="CDD" id="cd10548">
    <property type="entry name" value="cupin_CDO"/>
    <property type="match status" value="1"/>
</dbReference>
<evidence type="ECO:0000256" key="11">
    <source>
        <dbReference type="RuleBase" id="RU366010"/>
    </source>
</evidence>
<dbReference type="AlphaFoldDB" id="B3RIN9"/>
<evidence type="ECO:0000256" key="7">
    <source>
        <dbReference type="ARBA" id="ARBA00023002"/>
    </source>
</evidence>
<dbReference type="GO" id="GO:0042412">
    <property type="term" value="P:taurine biosynthetic process"/>
    <property type="evidence" value="ECO:0007669"/>
    <property type="project" value="UniProtKB-UniRule"/>
</dbReference>
<dbReference type="InterPro" id="IPR010300">
    <property type="entry name" value="CDO_1"/>
</dbReference>
<dbReference type="eggNOG" id="KOG4064">
    <property type="taxonomic scope" value="Eukaryota"/>
</dbReference>
<comment type="pathway">
    <text evidence="1 11">Organosulfur biosynthesis; taurine biosynthesis; hypotaurine from L-cysteine: step 1/2.</text>
</comment>